<protein>
    <submittedName>
        <fullName evidence="1">Uncharacterized protein</fullName>
    </submittedName>
</protein>
<dbReference type="EMBL" id="CM039176">
    <property type="protein sequence ID" value="KAH9717811.1"/>
    <property type="molecule type" value="Genomic_DNA"/>
</dbReference>
<evidence type="ECO:0000313" key="1">
    <source>
        <dbReference type="EMBL" id="KAH9717811.1"/>
    </source>
</evidence>
<proteinExistence type="predicted"/>
<reference evidence="2" key="1">
    <citation type="journal article" date="2023" name="Hortic. Res.">
        <title>A chromosome-level phased genome enabling allele-level studies in sweet orange: a case study on citrus Huanglongbing tolerance.</title>
        <authorList>
            <person name="Wu B."/>
            <person name="Yu Q."/>
            <person name="Deng Z."/>
            <person name="Duan Y."/>
            <person name="Luo F."/>
            <person name="Gmitter F. Jr."/>
        </authorList>
    </citation>
    <scope>NUCLEOTIDE SEQUENCE [LARGE SCALE GENOMIC DNA]</scope>
    <source>
        <strain evidence="2">cv. Valencia</strain>
    </source>
</reference>
<dbReference type="Proteomes" id="UP000829398">
    <property type="component" value="Chromosome 7"/>
</dbReference>
<gene>
    <name evidence="1" type="ORF">KPL71_021983</name>
</gene>
<organism evidence="1 2">
    <name type="scientific">Citrus sinensis</name>
    <name type="common">Sweet orange</name>
    <name type="synonym">Citrus aurantium var. sinensis</name>
    <dbReference type="NCBI Taxonomy" id="2711"/>
    <lineage>
        <taxon>Eukaryota</taxon>
        <taxon>Viridiplantae</taxon>
        <taxon>Streptophyta</taxon>
        <taxon>Embryophyta</taxon>
        <taxon>Tracheophyta</taxon>
        <taxon>Spermatophyta</taxon>
        <taxon>Magnoliopsida</taxon>
        <taxon>eudicotyledons</taxon>
        <taxon>Gunneridae</taxon>
        <taxon>Pentapetalae</taxon>
        <taxon>rosids</taxon>
        <taxon>malvids</taxon>
        <taxon>Sapindales</taxon>
        <taxon>Rutaceae</taxon>
        <taxon>Aurantioideae</taxon>
        <taxon>Citrus</taxon>
    </lineage>
</organism>
<keyword evidence="2" id="KW-1185">Reference proteome</keyword>
<comment type="caution">
    <text evidence="1">The sequence shown here is derived from an EMBL/GenBank/DDBJ whole genome shotgun (WGS) entry which is preliminary data.</text>
</comment>
<evidence type="ECO:0000313" key="2">
    <source>
        <dbReference type="Proteomes" id="UP000829398"/>
    </source>
</evidence>
<name>A0ACB8JJ46_CITSI</name>
<sequence length="163" mass="18526">MEDKGIIICSRFSSLNQVEKILKVEHQSLNKFTSTDQSYKHHIMGLFCPCLHSFGKTQQNPLHLDLLTTAHDQETNNIDDVQKLMQQLERDGFCKCCEREGEFYERIVGVKGPKCEKEVSEWLAYLLLEKATFAGSDCDCAFGGGLDFPSTVDEFLKNDPPNE</sequence>
<accession>A0ACB8JJ46</accession>